<gene>
    <name evidence="5" type="ORF">ACFOEV_22330</name>
</gene>
<dbReference type="PANTHER" id="PTHR33121">
    <property type="entry name" value="CYCLIC DI-GMP PHOSPHODIESTERASE PDEF"/>
    <property type="match status" value="1"/>
</dbReference>
<dbReference type="Gene3D" id="3.30.70.270">
    <property type="match status" value="1"/>
</dbReference>
<dbReference type="InterPro" id="IPR043128">
    <property type="entry name" value="Rev_trsase/Diguanyl_cyclase"/>
</dbReference>
<feature type="coiled-coil region" evidence="1">
    <location>
        <begin position="148"/>
        <end position="175"/>
    </location>
</feature>
<dbReference type="InterPro" id="IPR003018">
    <property type="entry name" value="GAF"/>
</dbReference>
<dbReference type="Pfam" id="PF01590">
    <property type="entry name" value="GAF"/>
    <property type="match status" value="1"/>
</dbReference>
<dbReference type="RefSeq" id="WP_386777319.1">
    <property type="nucleotide sequence ID" value="NZ_JBHRUG010000050.1"/>
</dbReference>
<dbReference type="PANTHER" id="PTHR33121:SF70">
    <property type="entry name" value="SIGNALING PROTEIN YKOW"/>
    <property type="match status" value="1"/>
</dbReference>
<organism evidence="5 6">
    <name type="scientific">Litchfieldella rifensis</name>
    <dbReference type="NCBI Taxonomy" id="762643"/>
    <lineage>
        <taxon>Bacteria</taxon>
        <taxon>Pseudomonadati</taxon>
        <taxon>Pseudomonadota</taxon>
        <taxon>Gammaproteobacteria</taxon>
        <taxon>Oceanospirillales</taxon>
        <taxon>Halomonadaceae</taxon>
        <taxon>Litchfieldella</taxon>
    </lineage>
</organism>
<evidence type="ECO:0000256" key="1">
    <source>
        <dbReference type="SAM" id="Coils"/>
    </source>
</evidence>
<evidence type="ECO:0000313" key="5">
    <source>
        <dbReference type="EMBL" id="MFC3286348.1"/>
    </source>
</evidence>
<evidence type="ECO:0000256" key="2">
    <source>
        <dbReference type="SAM" id="MobiDB-lite"/>
    </source>
</evidence>
<sequence length="935" mass="102723">MTAQEAFRSLADCMTLESSEAFFAHLVERLADILCVNHALVARILPDGHHASTLAVWSHNKQCDNFTYPLANTPCEQVIGKRACFFPSRVCEHFPHDTILLELGAEAYLGIPMFGPDGQPHGLLAILNDQPMDNAGLAEEVLRIAAARGGAELAHQDAEKQRERHERELVASNRALTLFSRCNEMLVHADHEDTLLQDICRLAVDIGGYRMAWVGYAQDDGHRPITPRASAGAVDNYLDGISLSWSETHPHGQGPSGKSIRSGEPQFVDDLANDPSCVPWVDAALSHGYHGIISLPLKNSDSTFGVLVLYQAATDPITDDERRLLSELANDLAFGIDILRARQRQQRIQHAVVQISTAVTPRSGDAYFLQLCEHMASALGADASFMARILASPPQAVEPLAAIIEGKQVENTCYDLTGTLCERTLRDGALLVNSCSVEDVSSSSRDALHWVKAYAGQRLDNSSGEPIGLLTVLFRKPIEDIEFVTSILQIFAAGAAAELQRQSSEAHIRRLAYTDASTQLPNRMAFREHLDSALLQAPNQLALLLLDLSRFKEINDIHGHDVGDLILANVAKRLKHSLEANEFLARLGGDEFVVVLTETDSQAAIQCARRLQAALVPPFIVRDQAFSLEAGIGIAFYPDHASSASELLQHTDIAMHQAKQQASRYCQYQPVMGHNMASRLGMARRLADAIDQDRLQLYYQAQVDLVSGDLIGAEALCRWHDDELGWVSPGVFIPLAEERGMIGRLGNWVIEASCRQLAAWRYQGLHLSGQLAINVATQQLDDQRLMHTLTQAAKKYDIAPRQLSLELTESSFMTDPEQAISMTDALKSHGFGLAIDDFGTGYSSLAHLKRFAADKIKIDMSFVRDMLTDPSDHAIVKTIIAMAQNLDLETIAEGIETAEQVEALQALGCHQAQGFFFSRPQSAEHFASQWLGSSC</sequence>
<protein>
    <submittedName>
        <fullName evidence="5">EAL domain-containing protein</fullName>
    </submittedName>
</protein>
<name>A0ABV7LV65_9GAMM</name>
<evidence type="ECO:0000259" key="4">
    <source>
        <dbReference type="PROSITE" id="PS50887"/>
    </source>
</evidence>
<dbReference type="EMBL" id="JBHRUG010000050">
    <property type="protein sequence ID" value="MFC3286348.1"/>
    <property type="molecule type" value="Genomic_DNA"/>
</dbReference>
<dbReference type="InterPro" id="IPR001633">
    <property type="entry name" value="EAL_dom"/>
</dbReference>
<dbReference type="InterPro" id="IPR000160">
    <property type="entry name" value="GGDEF_dom"/>
</dbReference>
<comment type="caution">
    <text evidence="5">The sequence shown here is derived from an EMBL/GenBank/DDBJ whole genome shotgun (WGS) entry which is preliminary data.</text>
</comment>
<dbReference type="InterPro" id="IPR035919">
    <property type="entry name" value="EAL_sf"/>
</dbReference>
<dbReference type="InterPro" id="IPR029787">
    <property type="entry name" value="Nucleotide_cyclase"/>
</dbReference>
<accession>A0ABV7LV65</accession>
<dbReference type="SMART" id="SM00052">
    <property type="entry name" value="EAL"/>
    <property type="match status" value="1"/>
</dbReference>
<dbReference type="NCBIfam" id="TIGR00254">
    <property type="entry name" value="GGDEF"/>
    <property type="match status" value="1"/>
</dbReference>
<feature type="region of interest" description="Disordered" evidence="2">
    <location>
        <begin position="245"/>
        <end position="265"/>
    </location>
</feature>
<dbReference type="CDD" id="cd01949">
    <property type="entry name" value="GGDEF"/>
    <property type="match status" value="1"/>
</dbReference>
<dbReference type="InterPro" id="IPR029016">
    <property type="entry name" value="GAF-like_dom_sf"/>
</dbReference>
<reference evidence="6" key="1">
    <citation type="journal article" date="2019" name="Int. J. Syst. Evol. Microbiol.">
        <title>The Global Catalogue of Microorganisms (GCM) 10K type strain sequencing project: providing services to taxonomists for standard genome sequencing and annotation.</title>
        <authorList>
            <consortium name="The Broad Institute Genomics Platform"/>
            <consortium name="The Broad Institute Genome Sequencing Center for Infectious Disease"/>
            <person name="Wu L."/>
            <person name="Ma J."/>
        </authorList>
    </citation>
    <scope>NUCLEOTIDE SEQUENCE [LARGE SCALE GENOMIC DNA]</scope>
    <source>
        <strain evidence="6">CECT 7698</strain>
    </source>
</reference>
<dbReference type="Gene3D" id="3.30.450.40">
    <property type="match status" value="2"/>
</dbReference>
<dbReference type="Pfam" id="PF00990">
    <property type="entry name" value="GGDEF"/>
    <property type="match status" value="1"/>
</dbReference>
<dbReference type="Proteomes" id="UP001595579">
    <property type="component" value="Unassembled WGS sequence"/>
</dbReference>
<dbReference type="InterPro" id="IPR050706">
    <property type="entry name" value="Cyclic-di-GMP_PDE-like"/>
</dbReference>
<feature type="domain" description="GGDEF" evidence="4">
    <location>
        <begin position="539"/>
        <end position="670"/>
    </location>
</feature>
<feature type="domain" description="EAL" evidence="3">
    <location>
        <begin position="679"/>
        <end position="934"/>
    </location>
</feature>
<evidence type="ECO:0000259" key="3">
    <source>
        <dbReference type="PROSITE" id="PS50883"/>
    </source>
</evidence>
<dbReference type="Gene3D" id="3.20.20.450">
    <property type="entry name" value="EAL domain"/>
    <property type="match status" value="1"/>
</dbReference>
<dbReference type="CDD" id="cd01948">
    <property type="entry name" value="EAL"/>
    <property type="match status" value="1"/>
</dbReference>
<evidence type="ECO:0000313" key="6">
    <source>
        <dbReference type="Proteomes" id="UP001595579"/>
    </source>
</evidence>
<keyword evidence="1" id="KW-0175">Coiled coil</keyword>
<proteinExistence type="predicted"/>
<keyword evidence="6" id="KW-1185">Reference proteome</keyword>
<dbReference type="PROSITE" id="PS50883">
    <property type="entry name" value="EAL"/>
    <property type="match status" value="1"/>
</dbReference>
<dbReference type="SMART" id="SM00267">
    <property type="entry name" value="GGDEF"/>
    <property type="match status" value="1"/>
</dbReference>
<dbReference type="Pfam" id="PF13185">
    <property type="entry name" value="GAF_2"/>
    <property type="match status" value="1"/>
</dbReference>
<dbReference type="Pfam" id="PF00563">
    <property type="entry name" value="EAL"/>
    <property type="match status" value="1"/>
</dbReference>
<dbReference type="SMART" id="SM00065">
    <property type="entry name" value="GAF"/>
    <property type="match status" value="2"/>
</dbReference>
<dbReference type="SUPFAM" id="SSF141868">
    <property type="entry name" value="EAL domain-like"/>
    <property type="match status" value="1"/>
</dbReference>
<dbReference type="PROSITE" id="PS50887">
    <property type="entry name" value="GGDEF"/>
    <property type="match status" value="1"/>
</dbReference>
<dbReference type="SUPFAM" id="SSF55073">
    <property type="entry name" value="Nucleotide cyclase"/>
    <property type="match status" value="1"/>
</dbReference>
<dbReference type="SUPFAM" id="SSF55781">
    <property type="entry name" value="GAF domain-like"/>
    <property type="match status" value="3"/>
</dbReference>